<proteinExistence type="inferred from homology"/>
<protein>
    <submittedName>
        <fullName evidence="11">Transporter, small multidrug resistance (SMR) family protein</fullName>
    </submittedName>
</protein>
<evidence type="ECO:0000256" key="7">
    <source>
        <dbReference type="ARBA" id="ARBA00023136"/>
    </source>
</evidence>
<sequence>MNVKKWALLAGAIVSEVAGTMLLRASVDHAGWSVGVVAGYLAAFGLLGMTLREGLPVGVAYGVWGATGVALTAVLGSMVFGETLSPVAMVGIAVIIVGVLVVQTGGARSGDEERVEVGR</sequence>
<keyword evidence="4" id="KW-1003">Cell membrane</keyword>
<evidence type="ECO:0000313" key="12">
    <source>
        <dbReference type="Proteomes" id="UP000035065"/>
    </source>
</evidence>
<dbReference type="eggNOG" id="COG2076">
    <property type="taxonomic scope" value="Bacteria"/>
</dbReference>
<comment type="subcellular location">
    <subcellularLocation>
        <location evidence="1 9">Cell membrane</location>
        <topology evidence="1 9">Multi-pass membrane protein</topology>
    </subcellularLocation>
</comment>
<dbReference type="InterPro" id="IPR037185">
    <property type="entry name" value="EmrE-like"/>
</dbReference>
<reference evidence="11 12" key="1">
    <citation type="journal article" date="2011" name="J. Bacteriol.">
        <title>Draft Genome Sequence of Gordonia neofelifaecis NRRL B-59395, a Cholesterol-Degrading Actinomycete.</title>
        <authorList>
            <person name="Ge F."/>
            <person name="Li W."/>
            <person name="Chen G."/>
            <person name="Liu Y."/>
            <person name="Zhang G."/>
            <person name="Yong B."/>
            <person name="Wang Q."/>
            <person name="Wang N."/>
            <person name="Huang Z."/>
            <person name="Li W."/>
            <person name="Wang J."/>
            <person name="Wu C."/>
            <person name="Xie Q."/>
            <person name="Liu G."/>
        </authorList>
    </citation>
    <scope>NUCLEOTIDE SEQUENCE [LARGE SCALE GENOMIC DNA]</scope>
    <source>
        <strain evidence="11 12">NRRL B-59395</strain>
    </source>
</reference>
<feature type="transmembrane region" description="Helical" evidence="10">
    <location>
        <begin position="29"/>
        <end position="47"/>
    </location>
</feature>
<accession>F1YNK1</accession>
<dbReference type="PANTHER" id="PTHR30561:SF1">
    <property type="entry name" value="MULTIDRUG TRANSPORTER EMRE"/>
    <property type="match status" value="1"/>
</dbReference>
<gene>
    <name evidence="11" type="ORF">SCNU_17415</name>
</gene>
<keyword evidence="8" id="KW-0046">Antibiotic resistance</keyword>
<dbReference type="AlphaFoldDB" id="F1YNK1"/>
<evidence type="ECO:0000256" key="4">
    <source>
        <dbReference type="ARBA" id="ARBA00022475"/>
    </source>
</evidence>
<keyword evidence="5 9" id="KW-0812">Transmembrane</keyword>
<dbReference type="InterPro" id="IPR045324">
    <property type="entry name" value="Small_multidrug_res"/>
</dbReference>
<evidence type="ECO:0000256" key="8">
    <source>
        <dbReference type="ARBA" id="ARBA00023251"/>
    </source>
</evidence>
<dbReference type="Gene3D" id="1.10.3730.20">
    <property type="match status" value="1"/>
</dbReference>
<dbReference type="Proteomes" id="UP000035065">
    <property type="component" value="Unassembled WGS sequence"/>
</dbReference>
<evidence type="ECO:0000256" key="10">
    <source>
        <dbReference type="SAM" id="Phobius"/>
    </source>
</evidence>
<name>F1YNK1_9ACTN</name>
<feature type="transmembrane region" description="Helical" evidence="10">
    <location>
        <begin position="59"/>
        <end position="80"/>
    </location>
</feature>
<comment type="similarity">
    <text evidence="2">Belongs to the drug/metabolite transporter (DMT) superfamily. Small multidrug resistance (SMR) (TC 2.A.7.1) family. Mmr subfamily.</text>
</comment>
<dbReference type="GO" id="GO:0005886">
    <property type="term" value="C:plasma membrane"/>
    <property type="evidence" value="ECO:0007669"/>
    <property type="project" value="UniProtKB-SubCell"/>
</dbReference>
<keyword evidence="3" id="KW-0813">Transport</keyword>
<dbReference type="EMBL" id="AEUD01000018">
    <property type="protein sequence ID" value="EGD53738.1"/>
    <property type="molecule type" value="Genomic_DNA"/>
</dbReference>
<evidence type="ECO:0000256" key="6">
    <source>
        <dbReference type="ARBA" id="ARBA00022989"/>
    </source>
</evidence>
<comment type="caution">
    <text evidence="11">The sequence shown here is derived from an EMBL/GenBank/DDBJ whole genome shotgun (WGS) entry which is preliminary data.</text>
</comment>
<evidence type="ECO:0000256" key="5">
    <source>
        <dbReference type="ARBA" id="ARBA00022692"/>
    </source>
</evidence>
<dbReference type="SUPFAM" id="SSF103481">
    <property type="entry name" value="Multidrug resistance efflux transporter EmrE"/>
    <property type="match status" value="1"/>
</dbReference>
<dbReference type="PANTHER" id="PTHR30561">
    <property type="entry name" value="SMR FAMILY PROTON-DEPENDENT DRUG EFFLUX TRANSPORTER SUGE"/>
    <property type="match status" value="1"/>
</dbReference>
<evidence type="ECO:0000256" key="2">
    <source>
        <dbReference type="ARBA" id="ARBA00007822"/>
    </source>
</evidence>
<keyword evidence="12" id="KW-1185">Reference proteome</keyword>
<evidence type="ECO:0000256" key="1">
    <source>
        <dbReference type="ARBA" id="ARBA00004651"/>
    </source>
</evidence>
<evidence type="ECO:0000256" key="3">
    <source>
        <dbReference type="ARBA" id="ARBA00022448"/>
    </source>
</evidence>
<dbReference type="GO" id="GO:0022857">
    <property type="term" value="F:transmembrane transporter activity"/>
    <property type="evidence" value="ECO:0007669"/>
    <property type="project" value="InterPro"/>
</dbReference>
<feature type="transmembrane region" description="Helical" evidence="10">
    <location>
        <begin position="86"/>
        <end position="104"/>
    </location>
</feature>
<dbReference type="GO" id="GO:0046677">
    <property type="term" value="P:response to antibiotic"/>
    <property type="evidence" value="ECO:0007669"/>
    <property type="project" value="UniProtKB-KW"/>
</dbReference>
<dbReference type="Pfam" id="PF00893">
    <property type="entry name" value="Multi_Drug_Res"/>
    <property type="match status" value="1"/>
</dbReference>
<organism evidence="11 12">
    <name type="scientific">Gordonia neofelifaecis NRRL B-59395</name>
    <dbReference type="NCBI Taxonomy" id="644548"/>
    <lineage>
        <taxon>Bacteria</taxon>
        <taxon>Bacillati</taxon>
        <taxon>Actinomycetota</taxon>
        <taxon>Actinomycetes</taxon>
        <taxon>Mycobacteriales</taxon>
        <taxon>Gordoniaceae</taxon>
        <taxon>Gordonia</taxon>
    </lineage>
</organism>
<keyword evidence="6 10" id="KW-1133">Transmembrane helix</keyword>
<evidence type="ECO:0000313" key="11">
    <source>
        <dbReference type="EMBL" id="EGD53738.1"/>
    </source>
</evidence>
<keyword evidence="7 10" id="KW-0472">Membrane</keyword>
<dbReference type="InterPro" id="IPR000390">
    <property type="entry name" value="Small_drug/metabolite_transptr"/>
</dbReference>
<evidence type="ECO:0000256" key="9">
    <source>
        <dbReference type="RuleBase" id="RU003942"/>
    </source>
</evidence>